<reference evidence="2 3" key="1">
    <citation type="journal article" date="2012" name="Proc. Natl. Acad. Sci. U.S.A.">
        <title>Antigenic diversity is generated by distinct evolutionary mechanisms in African trypanosome species.</title>
        <authorList>
            <person name="Jackson A.P."/>
            <person name="Berry A."/>
            <person name="Aslett M."/>
            <person name="Allison H.C."/>
            <person name="Burton P."/>
            <person name="Vavrova-Anderson J."/>
            <person name="Brown R."/>
            <person name="Browne H."/>
            <person name="Corton N."/>
            <person name="Hauser H."/>
            <person name="Gamble J."/>
            <person name="Gilderthorp R."/>
            <person name="Marcello L."/>
            <person name="McQuillan J."/>
            <person name="Otto T.D."/>
            <person name="Quail M.A."/>
            <person name="Sanders M.J."/>
            <person name="van Tonder A."/>
            <person name="Ginger M.L."/>
            <person name="Field M.C."/>
            <person name="Barry J.D."/>
            <person name="Hertz-Fowler C."/>
            <person name="Berriman M."/>
        </authorList>
    </citation>
    <scope>NUCLEOTIDE SEQUENCE</scope>
    <source>
        <strain evidence="2 3">Y486</strain>
    </source>
</reference>
<feature type="region of interest" description="Disordered" evidence="1">
    <location>
        <begin position="1"/>
        <end position="89"/>
    </location>
</feature>
<evidence type="ECO:0000313" key="3">
    <source>
        <dbReference type="Proteomes" id="UP000009027"/>
    </source>
</evidence>
<accession>F9WMB5</accession>
<evidence type="ECO:0000256" key="1">
    <source>
        <dbReference type="SAM" id="MobiDB-lite"/>
    </source>
</evidence>
<proteinExistence type="predicted"/>
<protein>
    <submittedName>
        <fullName evidence="2">Uncharacterized protein</fullName>
    </submittedName>
</protein>
<dbReference type="EMBL" id="CAEX01001628">
    <property type="protein sequence ID" value="CCD18668.1"/>
    <property type="molecule type" value="Genomic_DNA"/>
</dbReference>
<evidence type="ECO:0000313" key="2">
    <source>
        <dbReference type="EMBL" id="CCD18668.1"/>
    </source>
</evidence>
<feature type="compositionally biased region" description="Polar residues" evidence="1">
    <location>
        <begin position="1"/>
        <end position="12"/>
    </location>
</feature>
<feature type="compositionally biased region" description="Basic and acidic residues" evidence="1">
    <location>
        <begin position="15"/>
        <end position="26"/>
    </location>
</feature>
<sequence>MQEVCNGTQKVTHTLRAEMKEREASAARRASLAKSTDKKDTSHKSAIQQGTDTRQDASEQDETTAASREGGQKAEASAPRANLAHDTRKGWVTLAFAAAPLAAG</sequence>
<keyword evidence="3" id="KW-1185">Reference proteome</keyword>
<dbReference type="VEuPathDB" id="TriTrypDB:TvY486_0013670"/>
<gene>
    <name evidence="2" type="ORF">TvY486_0013670</name>
</gene>
<name>F9WMB5_TRYVY</name>
<dbReference type="Proteomes" id="UP000009027">
    <property type="component" value="Unassembled WGS sequence"/>
</dbReference>
<dbReference type="AlphaFoldDB" id="F9WMB5"/>
<organism evidence="2 3">
    <name type="scientific">Trypanosoma vivax (strain Y486)</name>
    <dbReference type="NCBI Taxonomy" id="1055687"/>
    <lineage>
        <taxon>Eukaryota</taxon>
        <taxon>Discoba</taxon>
        <taxon>Euglenozoa</taxon>
        <taxon>Kinetoplastea</taxon>
        <taxon>Metakinetoplastina</taxon>
        <taxon>Trypanosomatida</taxon>
        <taxon>Trypanosomatidae</taxon>
        <taxon>Trypanosoma</taxon>
        <taxon>Duttonella</taxon>
    </lineage>
</organism>